<dbReference type="EMBL" id="VNKQ01000004">
    <property type="protein sequence ID" value="KAG0651227.1"/>
    <property type="molecule type" value="Genomic_DNA"/>
</dbReference>
<dbReference type="PANTHER" id="PTHR31465:SF15">
    <property type="entry name" value="LIPID TRANSPORTER ATNI-RELATED"/>
    <property type="match status" value="1"/>
</dbReference>
<name>A0A9P6VNE8_9HELO</name>
<dbReference type="Pfam" id="PF04479">
    <property type="entry name" value="RTA1"/>
    <property type="match status" value="1"/>
</dbReference>
<protein>
    <submittedName>
        <fullName evidence="7">Lipid transporter atnI</fullName>
    </submittedName>
</protein>
<proteinExistence type="predicted"/>
<evidence type="ECO:0000256" key="4">
    <source>
        <dbReference type="ARBA" id="ARBA00023136"/>
    </source>
</evidence>
<keyword evidence="8" id="KW-1185">Reference proteome</keyword>
<evidence type="ECO:0000256" key="5">
    <source>
        <dbReference type="SAM" id="MobiDB-lite"/>
    </source>
</evidence>
<keyword evidence="2 6" id="KW-0812">Transmembrane</keyword>
<evidence type="ECO:0000256" key="1">
    <source>
        <dbReference type="ARBA" id="ARBA00004141"/>
    </source>
</evidence>
<dbReference type="Proteomes" id="UP000785200">
    <property type="component" value="Unassembled WGS sequence"/>
</dbReference>
<comment type="caution">
    <text evidence="7">The sequence shown here is derived from an EMBL/GenBank/DDBJ whole genome shotgun (WGS) entry which is preliminary data.</text>
</comment>
<comment type="subcellular location">
    <subcellularLocation>
        <location evidence="1">Membrane</location>
        <topology evidence="1">Multi-pass membrane protein</topology>
    </subcellularLocation>
</comment>
<evidence type="ECO:0000256" key="6">
    <source>
        <dbReference type="SAM" id="Phobius"/>
    </source>
</evidence>
<feature type="region of interest" description="Disordered" evidence="5">
    <location>
        <begin position="216"/>
        <end position="240"/>
    </location>
</feature>
<sequence length="240" mass="26896">MGYEQCLRVYDASFLLLIISPLLINAFDYMLLGRMVTFFLGSDTKIGGIRGSKMGVIFVCFDIISFIVQLGGGVLSLSKTVKTANLGLHVYTGGVVFQQALIVCFLCLTIAFQKKLRYCGTDSSKRGARTLLHVLRFSLCLITYRIIFRIVEFSSSQGSTLNVYINHHEYFVYVFDAAPMFFALIIMNIWHPGKILQEDLKGSHSRVASDDRVALQQFPPQPYAPSYPPQPYTGARYEGA</sequence>
<feature type="transmembrane region" description="Helical" evidence="6">
    <location>
        <begin position="90"/>
        <end position="112"/>
    </location>
</feature>
<feature type="transmembrane region" description="Helical" evidence="6">
    <location>
        <begin position="133"/>
        <end position="151"/>
    </location>
</feature>
<dbReference type="GO" id="GO:0016020">
    <property type="term" value="C:membrane"/>
    <property type="evidence" value="ECO:0007669"/>
    <property type="project" value="UniProtKB-SubCell"/>
</dbReference>
<dbReference type="AlphaFoldDB" id="A0A9P6VNE8"/>
<evidence type="ECO:0000256" key="3">
    <source>
        <dbReference type="ARBA" id="ARBA00022989"/>
    </source>
</evidence>
<feature type="transmembrane region" description="Helical" evidence="6">
    <location>
        <begin position="171"/>
        <end position="190"/>
    </location>
</feature>
<keyword evidence="3 6" id="KW-1133">Transmembrane helix</keyword>
<accession>A0A9P6VNE8</accession>
<keyword evidence="4 6" id="KW-0472">Membrane</keyword>
<evidence type="ECO:0000313" key="7">
    <source>
        <dbReference type="EMBL" id="KAG0651227.1"/>
    </source>
</evidence>
<feature type="transmembrane region" description="Helical" evidence="6">
    <location>
        <begin position="54"/>
        <end position="78"/>
    </location>
</feature>
<reference evidence="7" key="1">
    <citation type="submission" date="2019-07" db="EMBL/GenBank/DDBJ databases">
        <title>Hyphodiscus hymeniophilus genome sequencing and assembly.</title>
        <authorList>
            <person name="Kramer G."/>
            <person name="Nodwell J."/>
        </authorList>
    </citation>
    <scope>NUCLEOTIDE SEQUENCE</scope>
    <source>
        <strain evidence="7">ATCC 34498</strain>
    </source>
</reference>
<feature type="transmembrane region" description="Helical" evidence="6">
    <location>
        <begin position="12"/>
        <end position="33"/>
    </location>
</feature>
<dbReference type="InterPro" id="IPR007568">
    <property type="entry name" value="RTA1"/>
</dbReference>
<dbReference type="PANTHER" id="PTHR31465">
    <property type="entry name" value="PROTEIN RTA1-RELATED"/>
    <property type="match status" value="1"/>
</dbReference>
<evidence type="ECO:0000313" key="8">
    <source>
        <dbReference type="Proteomes" id="UP000785200"/>
    </source>
</evidence>
<dbReference type="OrthoDB" id="5384040at2759"/>
<evidence type="ECO:0000256" key="2">
    <source>
        <dbReference type="ARBA" id="ARBA00022692"/>
    </source>
</evidence>
<gene>
    <name evidence="7" type="ORF">D0Z07_1948</name>
</gene>
<feature type="compositionally biased region" description="Pro residues" evidence="5">
    <location>
        <begin position="219"/>
        <end position="231"/>
    </location>
</feature>
<organism evidence="7 8">
    <name type="scientific">Hyphodiscus hymeniophilus</name>
    <dbReference type="NCBI Taxonomy" id="353542"/>
    <lineage>
        <taxon>Eukaryota</taxon>
        <taxon>Fungi</taxon>
        <taxon>Dikarya</taxon>
        <taxon>Ascomycota</taxon>
        <taxon>Pezizomycotina</taxon>
        <taxon>Leotiomycetes</taxon>
        <taxon>Helotiales</taxon>
        <taxon>Hyphodiscaceae</taxon>
        <taxon>Hyphodiscus</taxon>
    </lineage>
</organism>